<dbReference type="AlphaFoldDB" id="V5L1G8"/>
<reference evidence="1" key="1">
    <citation type="submission" date="2013-08" db="EMBL/GenBank/DDBJ databases">
        <title>Operon for an Anti-Coleopteran Toxin from a Field Isolated Bacillus thuringiensis.</title>
        <authorList>
            <person name="Ben-Dov E."/>
            <person name="Khasdan V."/>
            <person name="Levitin B."/>
            <person name="Gindin G."/>
            <person name="Mendel Z."/>
            <person name="Einav M."/>
            <person name="Zaritsky A."/>
        </authorList>
    </citation>
    <scope>NUCLEOTIDE SEQUENCE</scope>
    <source>
        <strain evidence="1">K7</strain>
    </source>
</reference>
<organism evidence="1">
    <name type="scientific">Bacillus thuringiensis</name>
    <dbReference type="NCBI Taxonomy" id="1428"/>
    <lineage>
        <taxon>Bacteria</taxon>
        <taxon>Bacillati</taxon>
        <taxon>Bacillota</taxon>
        <taxon>Bacilli</taxon>
        <taxon>Bacillales</taxon>
        <taxon>Bacillaceae</taxon>
        <taxon>Bacillus</taxon>
        <taxon>Bacillus cereus group</taxon>
    </lineage>
</organism>
<sequence>MTVYNATFTINFYNEGEWGGPEPYGYIKAYLTNPDHDFEIWKQDDWGKSTPERSTYTQTIKISSDTGSPINQMCFYGDVKEYDVGNADDILAYPSQKVCSTPGVTVRLDGDEKGSYATIKYSLTPA</sequence>
<proteinExistence type="predicted"/>
<evidence type="ECO:0000313" key="1">
    <source>
        <dbReference type="EMBL" id="AHA43421.1"/>
    </source>
</evidence>
<accession>V5L1G8</accession>
<dbReference type="EMBL" id="KF501394">
    <property type="protein sequence ID" value="AHA43421.1"/>
    <property type="molecule type" value="Genomic_DNA"/>
</dbReference>
<protein>
    <submittedName>
        <fullName evidence="1">Cry37</fullName>
    </submittedName>
</protein>
<gene>
    <name evidence="1" type="primary">cry37</name>
</gene>
<dbReference type="SMR" id="V5L1G8"/>
<name>V5L1G8_BACTU</name>